<dbReference type="EMBL" id="BRXW01000263">
    <property type="protein sequence ID" value="GMI16738.1"/>
    <property type="molecule type" value="Genomic_DNA"/>
</dbReference>
<evidence type="ECO:0000256" key="2">
    <source>
        <dbReference type="SAM" id="MobiDB-lite"/>
    </source>
</evidence>
<dbReference type="InterPro" id="IPR025697">
    <property type="entry name" value="CLU_dom"/>
</dbReference>
<dbReference type="CDD" id="cd15466">
    <property type="entry name" value="CLU-central"/>
    <property type="match status" value="1"/>
</dbReference>
<dbReference type="InterPro" id="IPR011993">
    <property type="entry name" value="PH-like_dom_sf"/>
</dbReference>
<dbReference type="CDD" id="cd00821">
    <property type="entry name" value="PH"/>
    <property type="match status" value="1"/>
</dbReference>
<proteinExistence type="predicted"/>
<reference evidence="6" key="1">
    <citation type="journal article" date="2023" name="Commun. Biol.">
        <title>Genome analysis of Parmales, the sister group of diatoms, reveals the evolutionary specialization of diatoms from phago-mixotrophs to photoautotrophs.</title>
        <authorList>
            <person name="Ban H."/>
            <person name="Sato S."/>
            <person name="Yoshikawa S."/>
            <person name="Yamada K."/>
            <person name="Nakamura Y."/>
            <person name="Ichinomiya M."/>
            <person name="Sato N."/>
            <person name="Blanc-Mathieu R."/>
            <person name="Endo H."/>
            <person name="Kuwata A."/>
            <person name="Ogata H."/>
        </authorList>
    </citation>
    <scope>NUCLEOTIDE SEQUENCE [LARGE SCALE GENOMIC DNA]</scope>
    <source>
        <strain evidence="6">NIES 3700</strain>
    </source>
</reference>
<evidence type="ECO:0000313" key="6">
    <source>
        <dbReference type="Proteomes" id="UP001165122"/>
    </source>
</evidence>
<dbReference type="InterPro" id="IPR033646">
    <property type="entry name" value="CLU-central"/>
</dbReference>
<dbReference type="Gene3D" id="1.25.40.10">
    <property type="entry name" value="Tetratricopeptide repeat domain"/>
    <property type="match status" value="2"/>
</dbReference>
<dbReference type="Proteomes" id="UP001165122">
    <property type="component" value="Unassembled WGS sequence"/>
</dbReference>
<dbReference type="Pfam" id="PF00169">
    <property type="entry name" value="PH"/>
    <property type="match status" value="1"/>
</dbReference>
<feature type="domain" description="PH" evidence="3">
    <location>
        <begin position="27"/>
        <end position="132"/>
    </location>
</feature>
<dbReference type="Pfam" id="PF13424">
    <property type="entry name" value="TPR_12"/>
    <property type="match status" value="2"/>
</dbReference>
<accession>A0A9W7FR48</accession>
<dbReference type="AlphaFoldDB" id="A0A9W7FR48"/>
<feature type="region of interest" description="Disordered" evidence="2">
    <location>
        <begin position="1"/>
        <end position="21"/>
    </location>
</feature>
<evidence type="ECO:0000313" key="5">
    <source>
        <dbReference type="EMBL" id="GMI16738.1"/>
    </source>
</evidence>
<evidence type="ECO:0000256" key="1">
    <source>
        <dbReference type="ARBA" id="ARBA00022490"/>
    </source>
</evidence>
<dbReference type="PROSITE" id="PS50003">
    <property type="entry name" value="PH_DOMAIN"/>
    <property type="match status" value="1"/>
</dbReference>
<dbReference type="InterPro" id="IPR027523">
    <property type="entry name" value="CLU_prot"/>
</dbReference>
<comment type="caution">
    <text evidence="5">The sequence shown here is derived from an EMBL/GenBank/DDBJ whole genome shotgun (WGS) entry which is preliminary data.</text>
</comment>
<evidence type="ECO:0000259" key="4">
    <source>
        <dbReference type="PROSITE" id="PS51823"/>
    </source>
</evidence>
<evidence type="ECO:0000259" key="3">
    <source>
        <dbReference type="PROSITE" id="PS50003"/>
    </source>
</evidence>
<dbReference type="SUPFAM" id="SSF50729">
    <property type="entry name" value="PH domain-like"/>
    <property type="match status" value="1"/>
</dbReference>
<dbReference type="PANTHER" id="PTHR12601">
    <property type="entry name" value="EUKARYOTIC TRANSLATION INITIATION FACTOR 3 SUBUNIT EIF-3"/>
    <property type="match status" value="1"/>
</dbReference>
<feature type="compositionally biased region" description="Basic and acidic residues" evidence="2">
    <location>
        <begin position="1097"/>
        <end position="1109"/>
    </location>
</feature>
<dbReference type="SUPFAM" id="SSF48452">
    <property type="entry name" value="TPR-like"/>
    <property type="match status" value="3"/>
</dbReference>
<dbReference type="PROSITE" id="PS51823">
    <property type="entry name" value="CLU"/>
    <property type="match status" value="1"/>
</dbReference>
<sequence>MGPPAHPPPPGGPVDEGGPVSEVSDVFDYMKGYLLFQSSTENSTTKSKWVKVHVHAADDTLTIDARDVEEEGQDYSLSSCILRKLSATEEEQQGRNYMFSVESVMRKTTLTFAAENQIELNKWLKFLAKGCVRTYMPSGDTKTEVPNRRGSISKMRITTQHQPDIVVDPVGVGDDEWNDRYQKAMLMNEETLENSVQKGLTISSLVGSFLSAATNISQKIVYEYALPDEMQSVKKLDLTDDNGNKSSEELFYHQGMLFRLSQQPVQEHDIDPSDERRRTLAVGDTIQHKVAGHELRCIRWAQQAATAVFRSQMEMTNGTPYPVCTPMSCITDISGFRFFILAVPPVDDEMTLSYGRLSPVSPFVMNDEELREQLKLICRMMNLKVHEIDVGNGETERIPAGCDFQAHNCADNRGYLMNLGKAAPPDLPLPETNQILTNQLRPEFIQGYNKPLSSDSFRVEIQHMDDSIHNDEECVDASVHLRTHTIPQFVAALDALAITPNDSASFTKAMHQRGINMRYLGYIYDMTSLPHIKSLVLAEAAARTAKHVLNQAARSLSRKAKVEMHQAKERGKSRDENFLEHNEKLRNSLSTRLIDFLNLILGMSDESDAFWERMMLPLLDSKYSLNLELPKRRYVAVHMPQLLHSISFHCSVTVADKVDFDFSSRDPISSQDVKSFDSKVKWEPNDQVEAFSIAEKGEEFLEIGEYARGLQALNLELSMHTATFGFAADQSRTASIMNNIAFAHYKCEQYKQSVEVANKVLSAVPASSMLAAEANSVLMKSFFKLKEHDASAKAFNLAKKSSTWAVGNSHPFLLEILSSLADLFYEEKDYESATMYCQRALAQAKKVLGSKHSVVAHLSSKIGILLATRGDAKTAIVTLKGAIDLFEKYAGNEDMSLNQAAMFFSLAEVEAQGGKMEDAMQLAIKALRVRVQLRSKGHQDVIESYIQVARIFENMEHIEDAVTNYEKALNSLKKIKGDEKSARMVQLLTRKVLSLEVRNQTLSMKTFLQTKMLDHPALIPGSQASHELQSYVLKLLYITSPSEYLKQLLEYVSAVNGDESGLPQLPSDQGFTGVPPTPAAQLACLASLAKEAENNKAATEDMAKKKEEILAQTSGGGGEMSDLF</sequence>
<keyword evidence="6" id="KW-1185">Reference proteome</keyword>
<gene>
    <name evidence="5" type="ORF">TrLO_g3664</name>
</gene>
<evidence type="ECO:0008006" key="7">
    <source>
        <dbReference type="Google" id="ProtNLM"/>
    </source>
</evidence>
<dbReference type="InterPro" id="IPR019734">
    <property type="entry name" value="TPR_rpt"/>
</dbReference>
<name>A0A9W7FR48_9STRA</name>
<dbReference type="Pfam" id="PF13236">
    <property type="entry name" value="CLU"/>
    <property type="match status" value="1"/>
</dbReference>
<feature type="domain" description="Clu" evidence="4">
    <location>
        <begin position="147"/>
        <end position="430"/>
    </location>
</feature>
<dbReference type="OrthoDB" id="626167at2759"/>
<dbReference type="SMART" id="SM00028">
    <property type="entry name" value="TPR"/>
    <property type="match status" value="5"/>
</dbReference>
<organism evidence="5 6">
    <name type="scientific">Triparma laevis f. longispina</name>
    <dbReference type="NCBI Taxonomy" id="1714387"/>
    <lineage>
        <taxon>Eukaryota</taxon>
        <taxon>Sar</taxon>
        <taxon>Stramenopiles</taxon>
        <taxon>Ochrophyta</taxon>
        <taxon>Bolidophyceae</taxon>
        <taxon>Parmales</taxon>
        <taxon>Triparmaceae</taxon>
        <taxon>Triparma</taxon>
    </lineage>
</organism>
<dbReference type="Gene3D" id="2.30.29.30">
    <property type="entry name" value="Pleckstrin-homology domain (PH domain)/Phosphotyrosine-binding domain (PTB)"/>
    <property type="match status" value="1"/>
</dbReference>
<dbReference type="InterPro" id="IPR011990">
    <property type="entry name" value="TPR-like_helical_dom_sf"/>
</dbReference>
<feature type="region of interest" description="Disordered" evidence="2">
    <location>
        <begin position="1097"/>
        <end position="1124"/>
    </location>
</feature>
<feature type="compositionally biased region" description="Pro residues" evidence="2">
    <location>
        <begin position="1"/>
        <end position="12"/>
    </location>
</feature>
<dbReference type="Pfam" id="PF12807">
    <property type="entry name" value="eIF3_p135"/>
    <property type="match status" value="1"/>
</dbReference>
<keyword evidence="1" id="KW-0963">Cytoplasm</keyword>
<protein>
    <recommendedName>
        <fullName evidence="7">PH domain-containing protein</fullName>
    </recommendedName>
</protein>
<dbReference type="InterPro" id="IPR001849">
    <property type="entry name" value="PH_domain"/>
</dbReference>
<feature type="compositionally biased region" description="Gly residues" evidence="2">
    <location>
        <begin position="1114"/>
        <end position="1124"/>
    </location>
</feature>